<dbReference type="EMBL" id="REGN01013409">
    <property type="protein sequence ID" value="RMZ93961.1"/>
    <property type="molecule type" value="Genomic_DNA"/>
</dbReference>
<proteinExistence type="predicted"/>
<dbReference type="AlphaFoldDB" id="A0A3M7P4D2"/>
<name>A0A3M7P4D2_BRAPC</name>
<sequence>MKLSWKQAEIVTRMKVMLRVDSKVKKIEFLINKQNMERTVSQIRWKKLHEIGHAVLQSLQGTQSCASSEQINKFDELRGRENPQQLLFFQLTKTVLVRALKRTVT</sequence>
<keyword evidence="2" id="KW-1185">Reference proteome</keyword>
<gene>
    <name evidence="1" type="ORF">BpHYR1_019052</name>
</gene>
<protein>
    <submittedName>
        <fullName evidence="1">Uncharacterized protein</fullName>
    </submittedName>
</protein>
<accession>A0A3M7P4D2</accession>
<evidence type="ECO:0000313" key="2">
    <source>
        <dbReference type="Proteomes" id="UP000276133"/>
    </source>
</evidence>
<dbReference type="Proteomes" id="UP000276133">
    <property type="component" value="Unassembled WGS sequence"/>
</dbReference>
<evidence type="ECO:0000313" key="1">
    <source>
        <dbReference type="EMBL" id="RMZ93961.1"/>
    </source>
</evidence>
<comment type="caution">
    <text evidence="1">The sequence shown here is derived from an EMBL/GenBank/DDBJ whole genome shotgun (WGS) entry which is preliminary data.</text>
</comment>
<reference evidence="1 2" key="1">
    <citation type="journal article" date="2018" name="Sci. Rep.">
        <title>Genomic signatures of local adaptation to the degree of environmental predictability in rotifers.</title>
        <authorList>
            <person name="Franch-Gras L."/>
            <person name="Hahn C."/>
            <person name="Garcia-Roger E.M."/>
            <person name="Carmona M.J."/>
            <person name="Serra M."/>
            <person name="Gomez A."/>
        </authorList>
    </citation>
    <scope>NUCLEOTIDE SEQUENCE [LARGE SCALE GENOMIC DNA]</scope>
    <source>
        <strain evidence="1">HYR1</strain>
    </source>
</reference>
<organism evidence="1 2">
    <name type="scientific">Brachionus plicatilis</name>
    <name type="common">Marine rotifer</name>
    <name type="synonym">Brachionus muelleri</name>
    <dbReference type="NCBI Taxonomy" id="10195"/>
    <lineage>
        <taxon>Eukaryota</taxon>
        <taxon>Metazoa</taxon>
        <taxon>Spiralia</taxon>
        <taxon>Gnathifera</taxon>
        <taxon>Rotifera</taxon>
        <taxon>Eurotatoria</taxon>
        <taxon>Monogononta</taxon>
        <taxon>Pseudotrocha</taxon>
        <taxon>Ploima</taxon>
        <taxon>Brachionidae</taxon>
        <taxon>Brachionus</taxon>
    </lineage>
</organism>